<keyword evidence="3 6" id="KW-0812">Transmembrane</keyword>
<gene>
    <name evidence="7" type="ORF">K9B37_21620</name>
</gene>
<sequence length="116" mass="11939">MTPVLIILMAATILLEVAGQIAFKMGLSGAPEGPVWRKVLTSPAIVLGVAAYAVELVLWLGVLSQAPLSIAFPLAALSYCGVLLASRAVLGEPVSTRRWLGATVITLGVALVCLSA</sequence>
<dbReference type="PANTHER" id="PTHR30561:SF9">
    <property type="entry name" value="4-AMINO-4-DEOXY-L-ARABINOSE-PHOSPHOUNDECAPRENOL FLIPPASE SUBUNIT ARNF-RELATED"/>
    <property type="match status" value="1"/>
</dbReference>
<dbReference type="InterPro" id="IPR000390">
    <property type="entry name" value="Small_drug/metabolite_transptr"/>
</dbReference>
<dbReference type="EMBL" id="JAIRBM010000023">
    <property type="protein sequence ID" value="MBZ6078863.1"/>
    <property type="molecule type" value="Genomic_DNA"/>
</dbReference>
<feature type="transmembrane region" description="Helical" evidence="6">
    <location>
        <begin position="43"/>
        <end position="63"/>
    </location>
</feature>
<protein>
    <submittedName>
        <fullName evidence="7">Permease</fullName>
    </submittedName>
</protein>
<evidence type="ECO:0000313" key="8">
    <source>
        <dbReference type="Proteomes" id="UP000704176"/>
    </source>
</evidence>
<dbReference type="SUPFAM" id="SSF103481">
    <property type="entry name" value="Multidrug resistance efflux transporter EmrE"/>
    <property type="match status" value="1"/>
</dbReference>
<evidence type="ECO:0000256" key="6">
    <source>
        <dbReference type="SAM" id="Phobius"/>
    </source>
</evidence>
<evidence type="ECO:0000256" key="3">
    <source>
        <dbReference type="ARBA" id="ARBA00022692"/>
    </source>
</evidence>
<keyword evidence="4 6" id="KW-1133">Transmembrane helix</keyword>
<reference evidence="7 8" key="1">
    <citation type="submission" date="2021-09" db="EMBL/GenBank/DDBJ databases">
        <title>The complete genome sequence of a new microorganism.</title>
        <authorList>
            <person name="Zi Z."/>
        </authorList>
    </citation>
    <scope>NUCLEOTIDE SEQUENCE [LARGE SCALE GENOMIC DNA]</scope>
    <source>
        <strain evidence="7 8">WGZ8</strain>
    </source>
</reference>
<feature type="transmembrane region" description="Helical" evidence="6">
    <location>
        <begin position="70"/>
        <end position="90"/>
    </location>
</feature>
<evidence type="ECO:0000256" key="5">
    <source>
        <dbReference type="ARBA" id="ARBA00023136"/>
    </source>
</evidence>
<proteinExistence type="predicted"/>
<dbReference type="PANTHER" id="PTHR30561">
    <property type="entry name" value="SMR FAMILY PROTON-DEPENDENT DRUG EFFLUX TRANSPORTER SUGE"/>
    <property type="match status" value="1"/>
</dbReference>
<comment type="caution">
    <text evidence="7">The sequence shown here is derived from an EMBL/GenBank/DDBJ whole genome shotgun (WGS) entry which is preliminary data.</text>
</comment>
<dbReference type="InterPro" id="IPR037185">
    <property type="entry name" value="EmrE-like"/>
</dbReference>
<evidence type="ECO:0000313" key="7">
    <source>
        <dbReference type="EMBL" id="MBZ6078863.1"/>
    </source>
</evidence>
<evidence type="ECO:0000256" key="2">
    <source>
        <dbReference type="ARBA" id="ARBA00022475"/>
    </source>
</evidence>
<evidence type="ECO:0000256" key="4">
    <source>
        <dbReference type="ARBA" id="ARBA00022989"/>
    </source>
</evidence>
<dbReference type="Gene3D" id="1.10.3730.20">
    <property type="match status" value="1"/>
</dbReference>
<feature type="transmembrane region" description="Helical" evidence="6">
    <location>
        <begin position="96"/>
        <end position="114"/>
    </location>
</feature>
<comment type="subcellular location">
    <subcellularLocation>
        <location evidence="1">Cell membrane</location>
        <topology evidence="1">Multi-pass membrane protein</topology>
    </subcellularLocation>
</comment>
<keyword evidence="5 6" id="KW-0472">Membrane</keyword>
<keyword evidence="2" id="KW-1003">Cell membrane</keyword>
<dbReference type="RefSeq" id="WP_224315615.1">
    <property type="nucleotide sequence ID" value="NZ_JAIRBM010000023.1"/>
</dbReference>
<name>A0ABS7VVG0_9HYPH</name>
<accession>A0ABS7VVG0</accession>
<dbReference type="Proteomes" id="UP000704176">
    <property type="component" value="Unassembled WGS sequence"/>
</dbReference>
<keyword evidence="8" id="KW-1185">Reference proteome</keyword>
<evidence type="ECO:0000256" key="1">
    <source>
        <dbReference type="ARBA" id="ARBA00004651"/>
    </source>
</evidence>
<organism evidence="7 8">
    <name type="scientific">Microvirga puerhi</name>
    <dbReference type="NCBI Taxonomy" id="2876078"/>
    <lineage>
        <taxon>Bacteria</taxon>
        <taxon>Pseudomonadati</taxon>
        <taxon>Pseudomonadota</taxon>
        <taxon>Alphaproteobacteria</taxon>
        <taxon>Hyphomicrobiales</taxon>
        <taxon>Methylobacteriaceae</taxon>
        <taxon>Microvirga</taxon>
    </lineage>
</organism>